<feature type="non-terminal residue" evidence="8">
    <location>
        <position position="1"/>
    </location>
</feature>
<dbReference type="PRINTS" id="PR00175">
    <property type="entry name" value="NAALASMPORT"/>
</dbReference>
<dbReference type="Pfam" id="PF01235">
    <property type="entry name" value="Na_Ala_symp"/>
    <property type="match status" value="1"/>
</dbReference>
<reference evidence="8" key="1">
    <citation type="submission" date="2018-05" db="EMBL/GenBank/DDBJ databases">
        <authorList>
            <person name="Lanie J.A."/>
            <person name="Ng W.-L."/>
            <person name="Kazmierczak K.M."/>
            <person name="Andrzejewski T.M."/>
            <person name="Davidsen T.M."/>
            <person name="Wayne K.J."/>
            <person name="Tettelin H."/>
            <person name="Glass J.I."/>
            <person name="Rusch D."/>
            <person name="Podicherti R."/>
            <person name="Tsui H.-C.T."/>
            <person name="Winkler M.E."/>
        </authorList>
    </citation>
    <scope>NUCLEOTIDE SEQUENCE</scope>
</reference>
<feature type="transmembrane region" description="Helical" evidence="7">
    <location>
        <begin position="310"/>
        <end position="333"/>
    </location>
</feature>
<keyword evidence="3" id="KW-1003">Cell membrane</keyword>
<feature type="transmembrane region" description="Helical" evidence="7">
    <location>
        <begin position="204"/>
        <end position="228"/>
    </location>
</feature>
<evidence type="ECO:0000256" key="3">
    <source>
        <dbReference type="ARBA" id="ARBA00022475"/>
    </source>
</evidence>
<evidence type="ECO:0000256" key="4">
    <source>
        <dbReference type="ARBA" id="ARBA00022692"/>
    </source>
</evidence>
<dbReference type="PROSITE" id="PS00873">
    <property type="entry name" value="NA_ALANINE_SYMP"/>
    <property type="match status" value="1"/>
</dbReference>
<evidence type="ECO:0000256" key="2">
    <source>
        <dbReference type="ARBA" id="ARBA00022448"/>
    </source>
</evidence>
<evidence type="ECO:0000256" key="7">
    <source>
        <dbReference type="SAM" id="Phobius"/>
    </source>
</evidence>
<feature type="non-terminal residue" evidence="8">
    <location>
        <position position="405"/>
    </location>
</feature>
<protein>
    <recommendedName>
        <fullName evidence="9">Amino acid carrier protein</fullName>
    </recommendedName>
</protein>
<gene>
    <name evidence="8" type="ORF">METZ01_LOCUS117244</name>
</gene>
<feature type="transmembrane region" description="Helical" evidence="7">
    <location>
        <begin position="377"/>
        <end position="397"/>
    </location>
</feature>
<dbReference type="NCBIfam" id="TIGR00835">
    <property type="entry name" value="agcS"/>
    <property type="match status" value="1"/>
</dbReference>
<evidence type="ECO:0000256" key="5">
    <source>
        <dbReference type="ARBA" id="ARBA00022989"/>
    </source>
</evidence>
<evidence type="ECO:0000256" key="6">
    <source>
        <dbReference type="ARBA" id="ARBA00023136"/>
    </source>
</evidence>
<evidence type="ECO:0008006" key="9">
    <source>
        <dbReference type="Google" id="ProtNLM"/>
    </source>
</evidence>
<feature type="transmembrane region" description="Helical" evidence="7">
    <location>
        <begin position="269"/>
        <end position="290"/>
    </location>
</feature>
<evidence type="ECO:0000313" key="8">
    <source>
        <dbReference type="EMBL" id="SVA64390.1"/>
    </source>
</evidence>
<name>A0A381XIH2_9ZZZZ</name>
<keyword evidence="6 7" id="KW-0472">Membrane</keyword>
<dbReference type="EMBL" id="UINC01015257">
    <property type="protein sequence ID" value="SVA64390.1"/>
    <property type="molecule type" value="Genomic_DNA"/>
</dbReference>
<dbReference type="InterPro" id="IPR001463">
    <property type="entry name" value="Na/Ala_symport"/>
</dbReference>
<dbReference type="GO" id="GO:0005886">
    <property type="term" value="C:plasma membrane"/>
    <property type="evidence" value="ECO:0007669"/>
    <property type="project" value="UniProtKB-SubCell"/>
</dbReference>
<feature type="transmembrane region" description="Helical" evidence="7">
    <location>
        <begin position="178"/>
        <end position="198"/>
    </location>
</feature>
<feature type="transmembrane region" description="Helical" evidence="7">
    <location>
        <begin position="146"/>
        <end position="166"/>
    </location>
</feature>
<dbReference type="AlphaFoldDB" id="A0A381XIH2"/>
<accession>A0A381XIH2</accession>
<keyword evidence="5 7" id="KW-1133">Transmembrane helix</keyword>
<dbReference type="PANTHER" id="PTHR30330:SF3">
    <property type="entry name" value="TRANSCRIPTIONAL REGULATOR, LRP FAMILY"/>
    <property type="match status" value="1"/>
</dbReference>
<feature type="transmembrane region" description="Helical" evidence="7">
    <location>
        <begin position="54"/>
        <end position="77"/>
    </location>
</feature>
<dbReference type="Gene3D" id="1.20.1740.10">
    <property type="entry name" value="Amino acid/polyamine transporter I"/>
    <property type="match status" value="1"/>
</dbReference>
<feature type="transmembrane region" description="Helical" evidence="7">
    <location>
        <begin position="98"/>
        <end position="121"/>
    </location>
</feature>
<keyword evidence="4 7" id="KW-0812">Transmembrane</keyword>
<dbReference type="PANTHER" id="PTHR30330">
    <property type="entry name" value="AGSS FAMILY TRANSPORTER, SODIUM-ALANINE"/>
    <property type="match status" value="1"/>
</dbReference>
<comment type="subcellular location">
    <subcellularLocation>
        <location evidence="1">Cell membrane</location>
        <topology evidence="1">Multi-pass membrane protein</topology>
    </subcellularLocation>
</comment>
<feature type="transmembrane region" description="Helical" evidence="7">
    <location>
        <begin position="353"/>
        <end position="371"/>
    </location>
</feature>
<sequence>HGFNILLGKYDDPNDPGQINHFQALSSALASTVGMGNISGVAIAIHTGGPGALFWMWMSAIVGMATKFFTCTLAIMYRGKDENGEVQGGPMYVIKEGLPPAFHFLAYLFGVAGLFGCFSLFQANQLTQLIQEQVFTPLGWFSENPFLGKLLVGISMAGIISAVIFGGIRRIGQVAAKLVPSMVVIYMLCGIFIIISNFSQLDDILLLIIRDAFTGEAVLGGSIGAVIITGIRRAAFSNEAGIGTEAMAHGAAITKEPVREGLVAMIGPLIDTIIVCSVTGFIILSTGVWTDPNLNGILMTSAAFGLGLPGFGQPLLMFIVTIFSITTIIGYSYYGSKCAAFLFGNTWKQPYRIVYTLSLILAAVMSIDIVVNYVDGMFAVMGIPTMISTLILAPKVMQAAREYFA</sequence>
<proteinExistence type="predicted"/>
<keyword evidence="2" id="KW-0813">Transport</keyword>
<evidence type="ECO:0000256" key="1">
    <source>
        <dbReference type="ARBA" id="ARBA00004651"/>
    </source>
</evidence>
<dbReference type="GO" id="GO:0005283">
    <property type="term" value="F:amino acid:sodium symporter activity"/>
    <property type="evidence" value="ECO:0007669"/>
    <property type="project" value="InterPro"/>
</dbReference>
<organism evidence="8">
    <name type="scientific">marine metagenome</name>
    <dbReference type="NCBI Taxonomy" id="408172"/>
    <lineage>
        <taxon>unclassified sequences</taxon>
        <taxon>metagenomes</taxon>
        <taxon>ecological metagenomes</taxon>
    </lineage>
</organism>